<evidence type="ECO:0000313" key="3">
    <source>
        <dbReference type="Proteomes" id="UP000315369"/>
    </source>
</evidence>
<name>A0A540WS54_9BACT</name>
<proteinExistence type="predicted"/>
<sequence length="89" mass="9468">MRAIWMVVLAFSLSACGGIEAGDEALSEGAENSVQTEQVSSELAGVCESLVGTFCRPGAVTHCTWNDGAEGECECQRTPFNKWLCSYNG</sequence>
<evidence type="ECO:0000256" key="1">
    <source>
        <dbReference type="SAM" id="SignalP"/>
    </source>
</evidence>
<dbReference type="RefSeq" id="WP_141646409.1">
    <property type="nucleotide sequence ID" value="NZ_VIFM01000167.1"/>
</dbReference>
<organism evidence="2 3">
    <name type="scientific">Myxococcus llanfairpwllgwyngyllgogerychwyrndrobwllllantysiliogogogochensis</name>
    <dbReference type="NCBI Taxonomy" id="2590453"/>
    <lineage>
        <taxon>Bacteria</taxon>
        <taxon>Pseudomonadati</taxon>
        <taxon>Myxococcota</taxon>
        <taxon>Myxococcia</taxon>
        <taxon>Myxococcales</taxon>
        <taxon>Cystobacterineae</taxon>
        <taxon>Myxococcaceae</taxon>
        <taxon>Myxococcus</taxon>
    </lineage>
</organism>
<keyword evidence="1" id="KW-0732">Signal</keyword>
<accession>A0A540WS54</accession>
<feature type="chain" id="PRO_5022051068" description="Lipoprotein" evidence="1">
    <location>
        <begin position="22"/>
        <end position="89"/>
    </location>
</feature>
<gene>
    <name evidence="2" type="ORF">FJV41_32095</name>
</gene>
<evidence type="ECO:0000313" key="2">
    <source>
        <dbReference type="EMBL" id="TQF11851.1"/>
    </source>
</evidence>
<comment type="caution">
    <text evidence="2">The sequence shown here is derived from an EMBL/GenBank/DDBJ whole genome shotgun (WGS) entry which is preliminary data.</text>
</comment>
<dbReference type="OrthoDB" id="5516580at2"/>
<feature type="signal peptide" evidence="1">
    <location>
        <begin position="1"/>
        <end position="21"/>
    </location>
</feature>
<dbReference type="AlphaFoldDB" id="A0A540WS54"/>
<keyword evidence="3" id="KW-1185">Reference proteome</keyword>
<dbReference type="Proteomes" id="UP000315369">
    <property type="component" value="Unassembled WGS sequence"/>
</dbReference>
<reference evidence="2 3" key="1">
    <citation type="submission" date="2019-06" db="EMBL/GenBank/DDBJ databases">
        <authorList>
            <person name="Livingstone P."/>
            <person name="Whitworth D."/>
        </authorList>
    </citation>
    <scope>NUCLEOTIDE SEQUENCE [LARGE SCALE GENOMIC DNA]</scope>
    <source>
        <strain evidence="2 3">AM401</strain>
    </source>
</reference>
<dbReference type="PROSITE" id="PS51257">
    <property type="entry name" value="PROKAR_LIPOPROTEIN"/>
    <property type="match status" value="1"/>
</dbReference>
<protein>
    <recommendedName>
        <fullName evidence="4">Lipoprotein</fullName>
    </recommendedName>
</protein>
<dbReference type="EMBL" id="VIFM01000167">
    <property type="protein sequence ID" value="TQF11851.1"/>
    <property type="molecule type" value="Genomic_DNA"/>
</dbReference>
<evidence type="ECO:0008006" key="4">
    <source>
        <dbReference type="Google" id="ProtNLM"/>
    </source>
</evidence>